<gene>
    <name evidence="13" type="ORF">TSG867_LOCUS7381</name>
</gene>
<name>A0A820IXK1_9BILA</name>
<feature type="compositionally biased region" description="Basic residues" evidence="10">
    <location>
        <begin position="102"/>
        <end position="120"/>
    </location>
</feature>
<dbReference type="InterPro" id="IPR001628">
    <property type="entry name" value="Znf_hrmn_rcpt"/>
</dbReference>
<evidence type="ECO:0000313" key="14">
    <source>
        <dbReference type="Proteomes" id="UP000663862"/>
    </source>
</evidence>
<dbReference type="Gene3D" id="3.30.50.10">
    <property type="entry name" value="Erythroid Transcription Factor GATA-1, subunit A"/>
    <property type="match status" value="1"/>
</dbReference>
<evidence type="ECO:0000259" key="11">
    <source>
        <dbReference type="PROSITE" id="PS51030"/>
    </source>
</evidence>
<dbReference type="GO" id="GO:0004879">
    <property type="term" value="F:nuclear receptor activity"/>
    <property type="evidence" value="ECO:0007669"/>
    <property type="project" value="InterPro"/>
</dbReference>
<dbReference type="SUPFAM" id="SSF48508">
    <property type="entry name" value="Nuclear receptor ligand-binding domain"/>
    <property type="match status" value="1"/>
</dbReference>
<dbReference type="GO" id="GO:0000978">
    <property type="term" value="F:RNA polymerase II cis-regulatory region sequence-specific DNA binding"/>
    <property type="evidence" value="ECO:0007669"/>
    <property type="project" value="TreeGrafter"/>
</dbReference>
<dbReference type="AlphaFoldDB" id="A0A820IXK1"/>
<evidence type="ECO:0000256" key="7">
    <source>
        <dbReference type="ARBA" id="ARBA00023163"/>
    </source>
</evidence>
<evidence type="ECO:0000256" key="9">
    <source>
        <dbReference type="ARBA" id="ARBA00023242"/>
    </source>
</evidence>
<evidence type="ECO:0000259" key="12">
    <source>
        <dbReference type="PROSITE" id="PS51843"/>
    </source>
</evidence>
<evidence type="ECO:0000256" key="2">
    <source>
        <dbReference type="ARBA" id="ARBA00022723"/>
    </source>
</evidence>
<feature type="compositionally biased region" description="Low complexity" evidence="10">
    <location>
        <begin position="327"/>
        <end position="345"/>
    </location>
</feature>
<feature type="region of interest" description="Disordered" evidence="10">
    <location>
        <begin position="256"/>
        <end position="345"/>
    </location>
</feature>
<dbReference type="FunFam" id="3.30.50.10:FF:000009">
    <property type="entry name" value="nuclear receptor subfamily 4 group A member 2"/>
    <property type="match status" value="1"/>
</dbReference>
<dbReference type="GO" id="GO:0005634">
    <property type="term" value="C:nucleus"/>
    <property type="evidence" value="ECO:0007669"/>
    <property type="project" value="UniProtKB-SubCell"/>
</dbReference>
<dbReference type="SUPFAM" id="SSF57716">
    <property type="entry name" value="Glucocorticoid receptor-like (DNA-binding domain)"/>
    <property type="match status" value="1"/>
</dbReference>
<feature type="domain" description="Nuclear receptor" evidence="11">
    <location>
        <begin position="427"/>
        <end position="502"/>
    </location>
</feature>
<feature type="compositionally biased region" description="Polar residues" evidence="10">
    <location>
        <begin position="205"/>
        <end position="214"/>
    </location>
</feature>
<dbReference type="GO" id="GO:0008270">
    <property type="term" value="F:zinc ion binding"/>
    <property type="evidence" value="ECO:0007669"/>
    <property type="project" value="UniProtKB-KW"/>
</dbReference>
<evidence type="ECO:0000256" key="1">
    <source>
        <dbReference type="ARBA" id="ARBA00004123"/>
    </source>
</evidence>
<feature type="region of interest" description="Disordered" evidence="10">
    <location>
        <begin position="505"/>
        <end position="525"/>
    </location>
</feature>
<feature type="compositionally biased region" description="Polar residues" evidence="10">
    <location>
        <begin position="312"/>
        <end position="326"/>
    </location>
</feature>
<feature type="compositionally biased region" description="Low complexity" evidence="10">
    <location>
        <begin position="284"/>
        <end position="296"/>
    </location>
</feature>
<feature type="region of interest" description="Disordered" evidence="10">
    <location>
        <begin position="29"/>
        <end position="126"/>
    </location>
</feature>
<accession>A0A820IXK1</accession>
<dbReference type="SMART" id="SM00430">
    <property type="entry name" value="HOLI"/>
    <property type="match status" value="1"/>
</dbReference>
<keyword evidence="8" id="KW-0675">Receptor</keyword>
<evidence type="ECO:0000313" key="13">
    <source>
        <dbReference type="EMBL" id="CAF4318387.1"/>
    </source>
</evidence>
<feature type="compositionally biased region" description="Low complexity" evidence="10">
    <location>
        <begin position="215"/>
        <end position="232"/>
    </location>
</feature>
<keyword evidence="3" id="KW-0863">Zinc-finger</keyword>
<sequence>MHVYAANQLKRRKSGNNLRSGAYIFNERVGEQHVFELSESTTGYSYNKKERKEEYSKLESSGGDDDDDDDQDDEHEHARIMNTDNISISGSCIGGPSDPYSHHHHTLTQHHHLLPPHHSQHPSSIYCSSSNPYAELFSPFSTEFVTPHDTSTHGGISSDYLNLQNSLDYAVSHHHHHQQQQQQQLQLQQQQQQQQQQQLHHHHQIASSSNGERTSSSIINGINGSGSSPSHSFGRTNGYSSAMDYYNTTVLTSKTNLNTSNGTASNNSNISTNNTNIHSPYDGTSTASTSSPPHSTGYLTTTIKQENMMPPSFSTDPHSNYGNRNVNGATSATSTSTSGNNSSNSNFGLGVDDYGSSLYHPSANSTYSSYSPTGLLQTSYPVGPYGVAHPDHMRMYSSQLKHDFGIDMRFKLVGNQRASPNADISPSQLCAVCQDTAQCQHYGVRTCEGCKGFFKRTVQKNAKYVCLADKNCPVDKRRRNRCQYCRFQTCLAVGMDKEVVRTDALKGRRGRLPSKPKSPNSRQPNSFQTQFCRFYNDSIPNPASLDFSKLNYRTVTSKENLCEEKLLVYDAFTRSCDIIKQWVDKFSLFYSIQNNERDRIYSNCLLEQIIFRTAARVDGDRVILCSGTVIHKIQMNYLLGDVAQQLYDYSSTLKIHKIDTIVAATLASILLLDSNNTEYVYHQTPLSSTVTELYQKIMDSLKDYLKQQYGDSSIYLQLLDRLNDARRIAHHLRKRLLLYRHSVGLTNAMPTFLDLILEGKSISSDLNPTEDTSALPFIQYDL</sequence>
<dbReference type="PROSITE" id="PS51030">
    <property type="entry name" value="NUCLEAR_REC_DBD_2"/>
    <property type="match status" value="1"/>
</dbReference>
<dbReference type="GO" id="GO:0035259">
    <property type="term" value="F:nuclear glucocorticoid receptor binding"/>
    <property type="evidence" value="ECO:0007669"/>
    <property type="project" value="TreeGrafter"/>
</dbReference>
<keyword evidence="9" id="KW-0539">Nucleus</keyword>
<comment type="subcellular location">
    <subcellularLocation>
        <location evidence="1">Nucleus</location>
    </subcellularLocation>
</comment>
<evidence type="ECO:0000256" key="5">
    <source>
        <dbReference type="ARBA" id="ARBA00023015"/>
    </source>
</evidence>
<feature type="compositionally biased region" description="Low complexity" evidence="10">
    <location>
        <begin position="179"/>
        <end position="198"/>
    </location>
</feature>
<dbReference type="InterPro" id="IPR035500">
    <property type="entry name" value="NHR-like_dom_sf"/>
</dbReference>
<evidence type="ECO:0000256" key="6">
    <source>
        <dbReference type="ARBA" id="ARBA00023125"/>
    </source>
</evidence>
<keyword evidence="7" id="KW-0804">Transcription</keyword>
<keyword evidence="5" id="KW-0805">Transcription regulation</keyword>
<keyword evidence="2" id="KW-0479">Metal-binding</keyword>
<reference evidence="13" key="1">
    <citation type="submission" date="2021-02" db="EMBL/GenBank/DDBJ databases">
        <authorList>
            <person name="Nowell W R."/>
        </authorList>
    </citation>
    <scope>NUCLEOTIDE SEQUENCE</scope>
</reference>
<dbReference type="PANTHER" id="PTHR24085:SF4">
    <property type="entry name" value="NUCLEAR HORMONE RECEPTOR HR38-RELATED"/>
    <property type="match status" value="1"/>
</dbReference>
<feature type="compositionally biased region" description="Basic and acidic residues" evidence="10">
    <location>
        <begin position="47"/>
        <end position="57"/>
    </location>
</feature>
<dbReference type="SMART" id="SM00399">
    <property type="entry name" value="ZnF_C4"/>
    <property type="match status" value="1"/>
</dbReference>
<dbReference type="Gene3D" id="1.10.565.10">
    <property type="entry name" value="Retinoid X Receptor"/>
    <property type="match status" value="1"/>
</dbReference>
<evidence type="ECO:0000256" key="8">
    <source>
        <dbReference type="ARBA" id="ARBA00023170"/>
    </source>
</evidence>
<dbReference type="Proteomes" id="UP000663862">
    <property type="component" value="Unassembled WGS sequence"/>
</dbReference>
<organism evidence="13 14">
    <name type="scientific">Rotaria socialis</name>
    <dbReference type="NCBI Taxonomy" id="392032"/>
    <lineage>
        <taxon>Eukaryota</taxon>
        <taxon>Metazoa</taxon>
        <taxon>Spiralia</taxon>
        <taxon>Gnathifera</taxon>
        <taxon>Rotifera</taxon>
        <taxon>Eurotatoria</taxon>
        <taxon>Bdelloidea</taxon>
        <taxon>Philodinida</taxon>
        <taxon>Philodinidae</taxon>
        <taxon>Rotaria</taxon>
    </lineage>
</organism>
<dbReference type="GO" id="GO:0005667">
    <property type="term" value="C:transcription regulator complex"/>
    <property type="evidence" value="ECO:0007669"/>
    <property type="project" value="TreeGrafter"/>
</dbReference>
<dbReference type="InterPro" id="IPR013088">
    <property type="entry name" value="Znf_NHR/GATA"/>
</dbReference>
<feature type="region of interest" description="Disordered" evidence="10">
    <location>
        <begin position="171"/>
        <end position="235"/>
    </location>
</feature>
<dbReference type="PRINTS" id="PR01284">
    <property type="entry name" value="NUCLEARECPTR"/>
</dbReference>
<evidence type="ECO:0000256" key="10">
    <source>
        <dbReference type="SAM" id="MobiDB-lite"/>
    </source>
</evidence>
<keyword evidence="4" id="KW-0862">Zinc</keyword>
<comment type="caution">
    <text evidence="13">The sequence shown here is derived from an EMBL/GenBank/DDBJ whole genome shotgun (WGS) entry which is preliminary data.</text>
</comment>
<dbReference type="PROSITE" id="PS51843">
    <property type="entry name" value="NR_LBD"/>
    <property type="match status" value="1"/>
</dbReference>
<proteinExistence type="predicted"/>
<dbReference type="CDD" id="cd06969">
    <property type="entry name" value="NR_DBD_NGFI-B"/>
    <property type="match status" value="1"/>
</dbReference>
<evidence type="ECO:0000256" key="4">
    <source>
        <dbReference type="ARBA" id="ARBA00022833"/>
    </source>
</evidence>
<evidence type="ECO:0000256" key="3">
    <source>
        <dbReference type="ARBA" id="ARBA00022771"/>
    </source>
</evidence>
<dbReference type="Pfam" id="PF00105">
    <property type="entry name" value="zf-C4"/>
    <property type="match status" value="1"/>
</dbReference>
<dbReference type="PRINTS" id="PR00047">
    <property type="entry name" value="STROIDFINGER"/>
</dbReference>
<protein>
    <submittedName>
        <fullName evidence="13">Uncharacterized protein</fullName>
    </submittedName>
</protein>
<feature type="domain" description="NR LBD" evidence="12">
    <location>
        <begin position="523"/>
        <end position="759"/>
    </location>
</feature>
<dbReference type="InterPro" id="IPR003070">
    <property type="entry name" value="NR4A1-3"/>
</dbReference>
<dbReference type="GO" id="GO:0071376">
    <property type="term" value="P:cellular response to corticotropin-releasing hormone stimulus"/>
    <property type="evidence" value="ECO:0007669"/>
    <property type="project" value="TreeGrafter"/>
</dbReference>
<feature type="compositionally biased region" description="Low complexity" evidence="10">
    <location>
        <begin position="256"/>
        <end position="276"/>
    </location>
</feature>
<feature type="compositionally biased region" description="Low complexity" evidence="10">
    <location>
        <begin position="86"/>
        <end position="95"/>
    </location>
</feature>
<dbReference type="PROSITE" id="PS00031">
    <property type="entry name" value="NUCLEAR_REC_DBD_1"/>
    <property type="match status" value="1"/>
</dbReference>
<keyword evidence="6" id="KW-0238">DNA-binding</keyword>
<feature type="compositionally biased region" description="Acidic residues" evidence="10">
    <location>
        <begin position="62"/>
        <end position="73"/>
    </location>
</feature>
<dbReference type="EMBL" id="CAJOBQ010000287">
    <property type="protein sequence ID" value="CAF4318387.1"/>
    <property type="molecule type" value="Genomic_DNA"/>
</dbReference>
<dbReference type="InterPro" id="IPR000536">
    <property type="entry name" value="Nucl_hrmn_rcpt_lig-bd"/>
</dbReference>
<dbReference type="PANTHER" id="PTHR24085">
    <property type="entry name" value="NUCLEAR HORMONE RECEPTOR"/>
    <property type="match status" value="1"/>
</dbReference>